<comment type="caution">
    <text evidence="5">The sequence shown here is derived from an EMBL/GenBank/DDBJ whole genome shotgun (WGS) entry which is preliminary data.</text>
</comment>
<organism evidence="5 6">
    <name type="scientific">Lysobacter enzymogenes</name>
    <dbReference type="NCBI Taxonomy" id="69"/>
    <lineage>
        <taxon>Bacteria</taxon>
        <taxon>Pseudomonadati</taxon>
        <taxon>Pseudomonadota</taxon>
        <taxon>Gammaproteobacteria</taxon>
        <taxon>Lysobacterales</taxon>
        <taxon>Lysobacteraceae</taxon>
        <taxon>Lysobacter</taxon>
    </lineage>
</organism>
<evidence type="ECO:0000256" key="2">
    <source>
        <dbReference type="PROSITE-ProRule" id="PRU01331"/>
    </source>
</evidence>
<dbReference type="Proteomes" id="UP000275910">
    <property type="component" value="Unassembled WGS sequence"/>
</dbReference>
<dbReference type="PANTHER" id="PTHR43785:SF12">
    <property type="entry name" value="TYPE-1 GLUTAMINE SYNTHETASE 2"/>
    <property type="match status" value="1"/>
</dbReference>
<sequence>MSGPSLSSIATVEDVVRLIDARKPDHVNVGFGDMPGQLRVKYVSTERFLSALDKGLCFAGAALALDHGDVQRPARGVSSGEGVVFGDRLCRIVPDSVREIPWESPSRNLLFLADFEEPEGPLHSRNVYLRVLARARARGLRAFHSSEYEFTMFDETPRSIREKDYRDLRLATLDNSYLLMLRQGVDSGFYNALMDSCKRMDIPLEGVHEEMGAGFMEAALAYREGVRAADDAMLFKTVAKIVAQRHDKLITFMARWSNRADGQSGHIHVSLRDAQGDPVFHDPTQPRNMSRRMRHFVGGLQALLPELLILFGPTVNSFRRYQPWIFSPVAATWGWENRTCALRLIGGSPQSQRIECRVPGADANPYLALACVLGAGLWGMEREIEPDEESTWNVYENLDKVAPKHRFPRSFAEAIERFDASAAARDLFGARFVDAYVETKRAQDEEFAALVTDVELRRFLEFA</sequence>
<dbReference type="InterPro" id="IPR014746">
    <property type="entry name" value="Gln_synth/guanido_kin_cat_dom"/>
</dbReference>
<name>A0A3N2REB2_LYSEN</name>
<reference evidence="5 6" key="1">
    <citation type="submission" date="2018-10" db="EMBL/GenBank/DDBJ databases">
        <title>The genome of Lysobacter enzymogenes OH11.</title>
        <authorList>
            <person name="Liu F."/>
            <person name="Zhao Y."/>
            <person name="Qian G."/>
            <person name="Chen Y."/>
            <person name="Xu H."/>
        </authorList>
    </citation>
    <scope>NUCLEOTIDE SEQUENCE [LARGE SCALE GENOMIC DNA]</scope>
    <source>
        <strain evidence="5 6">OH11</strain>
    </source>
</reference>
<evidence type="ECO:0000256" key="3">
    <source>
        <dbReference type="RuleBase" id="RU000384"/>
    </source>
</evidence>
<dbReference type="Gene3D" id="3.30.590.10">
    <property type="entry name" value="Glutamine synthetase/guanido kinase, catalytic domain"/>
    <property type="match status" value="1"/>
</dbReference>
<gene>
    <name evidence="5" type="ORF">D9T17_16515</name>
</gene>
<dbReference type="InterPro" id="IPR008146">
    <property type="entry name" value="Gln_synth_cat_dom"/>
</dbReference>
<evidence type="ECO:0000256" key="1">
    <source>
        <dbReference type="ARBA" id="ARBA00022598"/>
    </source>
</evidence>
<dbReference type="AlphaFoldDB" id="A0A3N2REB2"/>
<comment type="similarity">
    <text evidence="2 3">Belongs to the glutamine synthetase family.</text>
</comment>
<dbReference type="EMBL" id="RCTY01000041">
    <property type="protein sequence ID" value="ROU05783.1"/>
    <property type="molecule type" value="Genomic_DNA"/>
</dbReference>
<keyword evidence="1" id="KW-0436">Ligase</keyword>
<proteinExistence type="inferred from homology"/>
<feature type="domain" description="GS catalytic" evidence="4">
    <location>
        <begin position="124"/>
        <end position="463"/>
    </location>
</feature>
<evidence type="ECO:0000313" key="5">
    <source>
        <dbReference type="EMBL" id="ROU05783.1"/>
    </source>
</evidence>
<dbReference type="Pfam" id="PF00120">
    <property type="entry name" value="Gln-synt_C"/>
    <property type="match status" value="1"/>
</dbReference>
<dbReference type="RefSeq" id="WP_123648448.1">
    <property type="nucleotide sequence ID" value="NZ_RCTY01000041.1"/>
</dbReference>
<accession>A0A3N2REB2</accession>
<protein>
    <submittedName>
        <fullName evidence="5">Glutamine synthetase</fullName>
    </submittedName>
</protein>
<dbReference type="PANTHER" id="PTHR43785">
    <property type="entry name" value="GAMMA-GLUTAMYLPUTRESCINE SYNTHETASE"/>
    <property type="match status" value="1"/>
</dbReference>
<dbReference type="SUPFAM" id="SSF55931">
    <property type="entry name" value="Glutamine synthetase/guanido kinase"/>
    <property type="match status" value="1"/>
</dbReference>
<evidence type="ECO:0000259" key="4">
    <source>
        <dbReference type="PROSITE" id="PS51987"/>
    </source>
</evidence>
<dbReference type="GO" id="GO:0006542">
    <property type="term" value="P:glutamine biosynthetic process"/>
    <property type="evidence" value="ECO:0007669"/>
    <property type="project" value="InterPro"/>
</dbReference>
<dbReference type="InterPro" id="IPR036651">
    <property type="entry name" value="Gln_synt_N_sf"/>
</dbReference>
<dbReference type="GO" id="GO:0004356">
    <property type="term" value="F:glutamine synthetase activity"/>
    <property type="evidence" value="ECO:0007669"/>
    <property type="project" value="InterPro"/>
</dbReference>
<dbReference type="SMART" id="SM01230">
    <property type="entry name" value="Gln-synt_C"/>
    <property type="match status" value="1"/>
</dbReference>
<dbReference type="PROSITE" id="PS51987">
    <property type="entry name" value="GS_CATALYTIC"/>
    <property type="match status" value="1"/>
</dbReference>
<evidence type="ECO:0000313" key="6">
    <source>
        <dbReference type="Proteomes" id="UP000275910"/>
    </source>
</evidence>
<dbReference type="Gene3D" id="3.10.20.70">
    <property type="entry name" value="Glutamine synthetase, N-terminal domain"/>
    <property type="match status" value="1"/>
</dbReference>
<dbReference type="SUPFAM" id="SSF54368">
    <property type="entry name" value="Glutamine synthetase, N-terminal domain"/>
    <property type="match status" value="1"/>
</dbReference>